<reference evidence="6 7" key="1">
    <citation type="submission" date="2019-05" db="EMBL/GenBank/DDBJ databases">
        <authorList>
            <person name="Farhan Ul Haque M."/>
        </authorList>
    </citation>
    <scope>NUCLEOTIDE SEQUENCE [LARGE SCALE GENOMIC DNA]</scope>
    <source>
        <strain evidence="6">2</strain>
    </source>
</reference>
<dbReference type="GO" id="GO:0003700">
    <property type="term" value="F:DNA-binding transcription factor activity"/>
    <property type="evidence" value="ECO:0007669"/>
    <property type="project" value="InterPro"/>
</dbReference>
<dbReference type="EMBL" id="CABFMQ020000079">
    <property type="protein sequence ID" value="VTZ50329.1"/>
    <property type="molecule type" value="Genomic_DNA"/>
</dbReference>
<dbReference type="RefSeq" id="WP_174512440.1">
    <property type="nucleotide sequence ID" value="NZ_CABFMQ020000079.1"/>
</dbReference>
<evidence type="ECO:0000256" key="1">
    <source>
        <dbReference type="ARBA" id="ARBA00023015"/>
    </source>
</evidence>
<dbReference type="PROSITE" id="PS51063">
    <property type="entry name" value="HTH_CRP_2"/>
    <property type="match status" value="1"/>
</dbReference>
<comment type="caution">
    <text evidence="6">The sequence shown here is derived from an EMBL/GenBank/DDBJ whole genome shotgun (WGS) entry which is preliminary data.</text>
</comment>
<dbReference type="InterPro" id="IPR012318">
    <property type="entry name" value="HTH_CRP"/>
</dbReference>
<dbReference type="Pfam" id="PF13545">
    <property type="entry name" value="HTH_Crp_2"/>
    <property type="match status" value="1"/>
</dbReference>
<evidence type="ECO:0000313" key="6">
    <source>
        <dbReference type="EMBL" id="VTZ50329.1"/>
    </source>
</evidence>
<dbReference type="InterPro" id="IPR036388">
    <property type="entry name" value="WH-like_DNA-bd_sf"/>
</dbReference>
<dbReference type="InterPro" id="IPR000595">
    <property type="entry name" value="cNMP-bd_dom"/>
</dbReference>
<dbReference type="AlphaFoldDB" id="A0A8B6M7E8"/>
<dbReference type="CDD" id="cd00092">
    <property type="entry name" value="HTH_CRP"/>
    <property type="match status" value="1"/>
</dbReference>
<dbReference type="SUPFAM" id="SSF46785">
    <property type="entry name" value="Winged helix' DNA-binding domain"/>
    <property type="match status" value="1"/>
</dbReference>
<organism evidence="6 7">
    <name type="scientific">Methylocella tundrae</name>
    <dbReference type="NCBI Taxonomy" id="227605"/>
    <lineage>
        <taxon>Bacteria</taxon>
        <taxon>Pseudomonadati</taxon>
        <taxon>Pseudomonadota</taxon>
        <taxon>Alphaproteobacteria</taxon>
        <taxon>Hyphomicrobiales</taxon>
        <taxon>Beijerinckiaceae</taxon>
        <taxon>Methylocella</taxon>
    </lineage>
</organism>
<dbReference type="SMART" id="SM00419">
    <property type="entry name" value="HTH_CRP"/>
    <property type="match status" value="1"/>
</dbReference>
<keyword evidence="1" id="KW-0805">Transcription regulation</keyword>
<dbReference type="PRINTS" id="PR00034">
    <property type="entry name" value="HTHCRP"/>
</dbReference>
<dbReference type="InterPro" id="IPR050397">
    <property type="entry name" value="Env_Response_Regulators"/>
</dbReference>
<dbReference type="Gene3D" id="2.60.120.10">
    <property type="entry name" value="Jelly Rolls"/>
    <property type="match status" value="1"/>
</dbReference>
<evidence type="ECO:0000259" key="5">
    <source>
        <dbReference type="PROSITE" id="PS51063"/>
    </source>
</evidence>
<dbReference type="Proteomes" id="UP000485880">
    <property type="component" value="Unassembled WGS sequence"/>
</dbReference>
<evidence type="ECO:0000313" key="7">
    <source>
        <dbReference type="Proteomes" id="UP000485880"/>
    </source>
</evidence>
<gene>
    <name evidence="6" type="ORF">MPC4_220059</name>
</gene>
<keyword evidence="2" id="KW-0238">DNA-binding</keyword>
<dbReference type="InterPro" id="IPR018335">
    <property type="entry name" value="Tscrpt_reg_HTH_Crp-type_CS"/>
</dbReference>
<keyword evidence="3" id="KW-0804">Transcription</keyword>
<keyword evidence="4" id="KW-0535">Nitrogen fixation</keyword>
<evidence type="ECO:0000256" key="3">
    <source>
        <dbReference type="ARBA" id="ARBA00023163"/>
    </source>
</evidence>
<dbReference type="GO" id="GO:0005829">
    <property type="term" value="C:cytosol"/>
    <property type="evidence" value="ECO:0007669"/>
    <property type="project" value="TreeGrafter"/>
</dbReference>
<dbReference type="PANTHER" id="PTHR24567:SF75">
    <property type="entry name" value="FUMARATE AND NITRATE REDUCTION REGULATORY PROTEIN"/>
    <property type="match status" value="1"/>
</dbReference>
<dbReference type="Pfam" id="PF00027">
    <property type="entry name" value="cNMP_binding"/>
    <property type="match status" value="1"/>
</dbReference>
<dbReference type="GO" id="GO:0003677">
    <property type="term" value="F:DNA binding"/>
    <property type="evidence" value="ECO:0007669"/>
    <property type="project" value="UniProtKB-KW"/>
</dbReference>
<sequence>MPASLSISADHRFAAVHAAPSRLAWAIPSAERRDGGFAQAGQLLHFLPDAEIYADGCDNVSFYKVVSGVVRTCKFRSDGRRQIDAFYLPGDMFGFETGAEHRLSAEAVSECAVASYRWRGLDAIASADDWTARQFLSYALQNLRRAQEHSLVLGRRSASQKVAAFLIDMADRGPAGQTIDLAMARQDMADYLGLTIETVSRTLSQLEREGLISLPSARRICITNRIALHRLSS</sequence>
<feature type="domain" description="HTH crp-type" evidence="5">
    <location>
        <begin position="156"/>
        <end position="226"/>
    </location>
</feature>
<dbReference type="PANTHER" id="PTHR24567">
    <property type="entry name" value="CRP FAMILY TRANSCRIPTIONAL REGULATORY PROTEIN"/>
    <property type="match status" value="1"/>
</dbReference>
<keyword evidence="7" id="KW-1185">Reference proteome</keyword>
<proteinExistence type="predicted"/>
<evidence type="ECO:0000256" key="4">
    <source>
        <dbReference type="ARBA" id="ARBA00023231"/>
    </source>
</evidence>
<evidence type="ECO:0000256" key="2">
    <source>
        <dbReference type="ARBA" id="ARBA00023125"/>
    </source>
</evidence>
<dbReference type="InterPro" id="IPR018490">
    <property type="entry name" value="cNMP-bd_dom_sf"/>
</dbReference>
<accession>A0A8B6M7E8</accession>
<dbReference type="InterPro" id="IPR036390">
    <property type="entry name" value="WH_DNA-bd_sf"/>
</dbReference>
<dbReference type="InterPro" id="IPR014710">
    <property type="entry name" value="RmlC-like_jellyroll"/>
</dbReference>
<dbReference type="SUPFAM" id="SSF51206">
    <property type="entry name" value="cAMP-binding domain-like"/>
    <property type="match status" value="1"/>
</dbReference>
<dbReference type="CDD" id="cd00038">
    <property type="entry name" value="CAP_ED"/>
    <property type="match status" value="1"/>
</dbReference>
<protein>
    <submittedName>
        <fullName evidence="6">Transcriptional regulator, Crp/Fnr family</fullName>
    </submittedName>
</protein>
<dbReference type="PROSITE" id="PS00042">
    <property type="entry name" value="HTH_CRP_1"/>
    <property type="match status" value="1"/>
</dbReference>
<name>A0A8B6M7E8_METTU</name>
<dbReference type="Gene3D" id="1.10.10.10">
    <property type="entry name" value="Winged helix-like DNA-binding domain superfamily/Winged helix DNA-binding domain"/>
    <property type="match status" value="1"/>
</dbReference>
<dbReference type="FunFam" id="1.10.10.10:FF:000028">
    <property type="entry name" value="Fumarate/nitrate reduction transcriptional regulator Fnr"/>
    <property type="match status" value="1"/>
</dbReference>